<feature type="compositionally biased region" description="Basic and acidic residues" evidence="1">
    <location>
        <begin position="266"/>
        <end position="286"/>
    </location>
</feature>
<accession>A0AAV2FET6</accession>
<protein>
    <recommendedName>
        <fullName evidence="2">DUF4283 domain-containing protein</fullName>
    </recommendedName>
</protein>
<feature type="compositionally biased region" description="Polar residues" evidence="1">
    <location>
        <begin position="252"/>
        <end position="264"/>
    </location>
</feature>
<feature type="compositionally biased region" description="Low complexity" evidence="1">
    <location>
        <begin position="312"/>
        <end position="321"/>
    </location>
</feature>
<evidence type="ECO:0000313" key="4">
    <source>
        <dbReference type="Proteomes" id="UP001497516"/>
    </source>
</evidence>
<reference evidence="3 4" key="1">
    <citation type="submission" date="2024-04" db="EMBL/GenBank/DDBJ databases">
        <authorList>
            <person name="Fracassetti M."/>
        </authorList>
    </citation>
    <scope>NUCLEOTIDE SEQUENCE [LARGE SCALE GENOMIC DNA]</scope>
</reference>
<evidence type="ECO:0000259" key="2">
    <source>
        <dbReference type="Pfam" id="PF14111"/>
    </source>
</evidence>
<organism evidence="3 4">
    <name type="scientific">Linum trigynum</name>
    <dbReference type="NCBI Taxonomy" id="586398"/>
    <lineage>
        <taxon>Eukaryota</taxon>
        <taxon>Viridiplantae</taxon>
        <taxon>Streptophyta</taxon>
        <taxon>Embryophyta</taxon>
        <taxon>Tracheophyta</taxon>
        <taxon>Spermatophyta</taxon>
        <taxon>Magnoliopsida</taxon>
        <taxon>eudicotyledons</taxon>
        <taxon>Gunneridae</taxon>
        <taxon>Pentapetalae</taxon>
        <taxon>rosids</taxon>
        <taxon>fabids</taxon>
        <taxon>Malpighiales</taxon>
        <taxon>Linaceae</taxon>
        <taxon>Linum</taxon>
    </lineage>
</organism>
<feature type="compositionally biased region" description="Basic and acidic residues" evidence="1">
    <location>
        <begin position="350"/>
        <end position="366"/>
    </location>
</feature>
<feature type="region of interest" description="Disordered" evidence="1">
    <location>
        <begin position="164"/>
        <end position="389"/>
    </location>
</feature>
<dbReference type="Pfam" id="PF14111">
    <property type="entry name" value="DUF4283"/>
    <property type="match status" value="1"/>
</dbReference>
<name>A0AAV2FET6_9ROSI</name>
<dbReference type="PANTHER" id="PTHR31286:SF99">
    <property type="entry name" value="DUF4283 DOMAIN-CONTAINING PROTEIN"/>
    <property type="match status" value="1"/>
</dbReference>
<dbReference type="Proteomes" id="UP001497516">
    <property type="component" value="Chromosome 6"/>
</dbReference>
<dbReference type="InterPro" id="IPR025558">
    <property type="entry name" value="DUF4283"/>
</dbReference>
<dbReference type="PANTHER" id="PTHR31286">
    <property type="entry name" value="GLYCINE-RICH CELL WALL STRUCTURAL PROTEIN 1.8-LIKE"/>
    <property type="match status" value="1"/>
</dbReference>
<keyword evidence="4" id="KW-1185">Reference proteome</keyword>
<dbReference type="EMBL" id="OZ034819">
    <property type="protein sequence ID" value="CAL1396771.1"/>
    <property type="molecule type" value="Genomic_DNA"/>
</dbReference>
<feature type="compositionally biased region" description="Polar residues" evidence="1">
    <location>
        <begin position="322"/>
        <end position="335"/>
    </location>
</feature>
<dbReference type="InterPro" id="IPR040256">
    <property type="entry name" value="At4g02000-like"/>
</dbReference>
<feature type="compositionally biased region" description="Low complexity" evidence="1">
    <location>
        <begin position="171"/>
        <end position="182"/>
    </location>
</feature>
<dbReference type="AlphaFoldDB" id="A0AAV2FET6"/>
<feature type="domain" description="DUF4283" evidence="2">
    <location>
        <begin position="2"/>
        <end position="46"/>
    </location>
</feature>
<evidence type="ECO:0000313" key="3">
    <source>
        <dbReference type="EMBL" id="CAL1396771.1"/>
    </source>
</evidence>
<proteinExistence type="predicted"/>
<gene>
    <name evidence="3" type="ORF">LTRI10_LOCUS37119</name>
</gene>
<sequence>MDLNNDTFLATFGNDQDYLRALTGGPWVILDHYLIVHQWSPSFRPSDKPHKSVVAWVQLPELPVHFYHREVLFALGNLIGRTIKLDYHTERLERGKFARIAVDLDIGMAIGRPLPTRIWLDGIWQAVVYENLPTICYDCGRIEHSEEYCPEKKPSNTLAMISIPDPDQQHSPPAEVASEPPAGFGPWMQVSRKSSKPKQKAVSKAGNQADSTIKGVVESGRGSGKPTSKGKADIAKITSAKEEKGKIILRPASNTGSTSNQKGKTITKDMKSANRKVTEEDAKEWRPVGLKDNPSSNGKLLASQPSNDKEASPSSSKNTSSQPVIQTVLGPNNTKIHIVAVPPLVTNQKENSDPKSRSSSAREHFTKKGNNKNQNQEKHRGINLKAVKKPIQINSSGMLEMSKHRKGSTFPITIKDIEGFFATSPSVTDGKSRNDDESTNDVMMAEEACAQMTTANPELAHPQAPAFSPQ</sequence>
<feature type="compositionally biased region" description="Polar residues" evidence="1">
    <location>
        <begin position="293"/>
        <end position="306"/>
    </location>
</feature>
<feature type="compositionally biased region" description="Basic and acidic residues" evidence="1">
    <location>
        <begin position="230"/>
        <end position="246"/>
    </location>
</feature>
<evidence type="ECO:0000256" key="1">
    <source>
        <dbReference type="SAM" id="MobiDB-lite"/>
    </source>
</evidence>